<evidence type="ECO:0000256" key="7">
    <source>
        <dbReference type="ARBA" id="ARBA00022741"/>
    </source>
</evidence>
<dbReference type="SMART" id="SM00448">
    <property type="entry name" value="REC"/>
    <property type="match status" value="2"/>
</dbReference>
<dbReference type="Pfam" id="PF00512">
    <property type="entry name" value="HisKA"/>
    <property type="match status" value="1"/>
</dbReference>
<dbReference type="Gene3D" id="3.30.565.10">
    <property type="entry name" value="Histidine kinase-like ATPase, C-terminal domain"/>
    <property type="match status" value="1"/>
</dbReference>
<dbReference type="Gene3D" id="3.30.450.20">
    <property type="entry name" value="PAS domain"/>
    <property type="match status" value="1"/>
</dbReference>
<accession>A0ABW9GB57</accession>
<evidence type="ECO:0000256" key="5">
    <source>
        <dbReference type="ARBA" id="ARBA00022553"/>
    </source>
</evidence>
<keyword evidence="7" id="KW-0547">Nucleotide-binding</keyword>
<keyword evidence="4" id="KW-1003">Cell membrane</keyword>
<evidence type="ECO:0000259" key="14">
    <source>
        <dbReference type="PROSITE" id="PS50109"/>
    </source>
</evidence>
<dbReference type="RefSeq" id="WP_408625138.1">
    <property type="nucleotide sequence ID" value="NZ_JBEQCT010000012.1"/>
</dbReference>
<keyword evidence="11" id="KW-0472">Membrane</keyword>
<proteinExistence type="predicted"/>
<dbReference type="InterPro" id="IPR004358">
    <property type="entry name" value="Sig_transdc_His_kin-like_C"/>
</dbReference>
<dbReference type="InterPro" id="IPR035965">
    <property type="entry name" value="PAS-like_dom_sf"/>
</dbReference>
<comment type="caution">
    <text evidence="16">The sequence shown here is derived from an EMBL/GenBank/DDBJ whole genome shotgun (WGS) entry which is preliminary data.</text>
</comment>
<dbReference type="InterPro" id="IPR036641">
    <property type="entry name" value="HPT_dom_sf"/>
</dbReference>
<dbReference type="Pfam" id="PF00072">
    <property type="entry name" value="Response_reg"/>
    <property type="match status" value="2"/>
</dbReference>
<reference evidence="16 17" key="1">
    <citation type="journal article" date="2013" name="Int. J. Syst. Evol. Microbiol.">
        <title>Celerinatantimonas yamalensis sp. nov., a cold-adapted diazotrophic bacterium from a cold permafrost brine.</title>
        <authorList>
            <person name="Shcherbakova V."/>
            <person name="Chuvilskaya N."/>
            <person name="Rivkina E."/>
            <person name="Demidov N."/>
            <person name="Uchaeva V."/>
            <person name="Suetin S."/>
            <person name="Suzina N."/>
            <person name="Gilichinsky D."/>
        </authorList>
    </citation>
    <scope>NUCLEOTIDE SEQUENCE [LARGE SCALE GENOMIC DNA]</scope>
    <source>
        <strain evidence="16 17">C7</strain>
    </source>
</reference>
<dbReference type="InterPro" id="IPR003594">
    <property type="entry name" value="HATPase_dom"/>
</dbReference>
<evidence type="ECO:0000256" key="1">
    <source>
        <dbReference type="ARBA" id="ARBA00000085"/>
    </source>
</evidence>
<dbReference type="InterPro" id="IPR036890">
    <property type="entry name" value="HATPase_C_sf"/>
</dbReference>
<dbReference type="CDD" id="cd17546">
    <property type="entry name" value="REC_hyHK_CKI1_RcsC-like"/>
    <property type="match status" value="2"/>
</dbReference>
<evidence type="ECO:0000256" key="4">
    <source>
        <dbReference type="ARBA" id="ARBA00022475"/>
    </source>
</evidence>
<gene>
    <name evidence="16" type="ORF">ABUE30_17540</name>
</gene>
<keyword evidence="8" id="KW-0067">ATP-binding</keyword>
<dbReference type="PANTHER" id="PTHR45339:SF1">
    <property type="entry name" value="HYBRID SIGNAL TRANSDUCTION HISTIDINE KINASE J"/>
    <property type="match status" value="1"/>
</dbReference>
<keyword evidence="10" id="KW-0902">Two-component regulatory system</keyword>
<name>A0ABW9GB57_9GAMM</name>
<dbReference type="PROSITE" id="PS50110">
    <property type="entry name" value="RESPONSE_REGULATORY"/>
    <property type="match status" value="2"/>
</dbReference>
<dbReference type="SUPFAM" id="SSF47226">
    <property type="entry name" value="Histidine-containing phosphotransfer domain, HPT domain"/>
    <property type="match status" value="1"/>
</dbReference>
<feature type="coiled-coil region" evidence="13">
    <location>
        <begin position="135"/>
        <end position="162"/>
    </location>
</feature>
<keyword evidence="17" id="KW-1185">Reference proteome</keyword>
<dbReference type="SMART" id="SM00387">
    <property type="entry name" value="HATPase_c"/>
    <property type="match status" value="1"/>
</dbReference>
<dbReference type="Proteomes" id="UP001629953">
    <property type="component" value="Unassembled WGS sequence"/>
</dbReference>
<comment type="subcellular location">
    <subcellularLocation>
        <location evidence="2">Cell membrane</location>
        <topology evidence="2">Multi-pass membrane protein</topology>
    </subcellularLocation>
</comment>
<dbReference type="SUPFAM" id="SSF47384">
    <property type="entry name" value="Homodimeric domain of signal transducing histidine kinase"/>
    <property type="match status" value="1"/>
</dbReference>
<dbReference type="EC" id="2.7.13.3" evidence="3"/>
<evidence type="ECO:0000256" key="8">
    <source>
        <dbReference type="ARBA" id="ARBA00022840"/>
    </source>
</evidence>
<dbReference type="CDD" id="cd16922">
    <property type="entry name" value="HATPase_EvgS-ArcB-TorS-like"/>
    <property type="match status" value="1"/>
</dbReference>
<feature type="domain" description="Histidine kinase" evidence="14">
    <location>
        <begin position="194"/>
        <end position="416"/>
    </location>
</feature>
<feature type="modified residue" description="4-aspartylphosphate" evidence="12">
    <location>
        <position position="487"/>
    </location>
</feature>
<evidence type="ECO:0000256" key="6">
    <source>
        <dbReference type="ARBA" id="ARBA00022692"/>
    </source>
</evidence>
<evidence type="ECO:0000256" key="13">
    <source>
        <dbReference type="SAM" id="Coils"/>
    </source>
</evidence>
<dbReference type="Pfam" id="PF02518">
    <property type="entry name" value="HATPase_c"/>
    <property type="match status" value="1"/>
</dbReference>
<dbReference type="Gene3D" id="3.40.50.2300">
    <property type="match status" value="2"/>
</dbReference>
<evidence type="ECO:0000256" key="10">
    <source>
        <dbReference type="ARBA" id="ARBA00023012"/>
    </source>
</evidence>
<dbReference type="PANTHER" id="PTHR45339">
    <property type="entry name" value="HYBRID SIGNAL TRANSDUCTION HISTIDINE KINASE J"/>
    <property type="match status" value="1"/>
</dbReference>
<organism evidence="16 17">
    <name type="scientific">Celerinatantimonas yamalensis</name>
    <dbReference type="NCBI Taxonomy" id="559956"/>
    <lineage>
        <taxon>Bacteria</taxon>
        <taxon>Pseudomonadati</taxon>
        <taxon>Pseudomonadota</taxon>
        <taxon>Gammaproteobacteria</taxon>
        <taxon>Celerinatantimonadaceae</taxon>
        <taxon>Celerinatantimonas</taxon>
    </lineage>
</organism>
<dbReference type="InterPro" id="IPR003661">
    <property type="entry name" value="HisK_dim/P_dom"/>
</dbReference>
<dbReference type="SUPFAM" id="SSF55785">
    <property type="entry name" value="PYP-like sensor domain (PAS domain)"/>
    <property type="match status" value="1"/>
</dbReference>
<feature type="domain" description="Response regulatory" evidence="15">
    <location>
        <begin position="575"/>
        <end position="690"/>
    </location>
</feature>
<keyword evidence="5 12" id="KW-0597">Phosphoprotein</keyword>
<dbReference type="SUPFAM" id="SSF52172">
    <property type="entry name" value="CheY-like"/>
    <property type="match status" value="2"/>
</dbReference>
<dbReference type="SMART" id="SM00388">
    <property type="entry name" value="HisKA"/>
    <property type="match status" value="1"/>
</dbReference>
<dbReference type="InterPro" id="IPR011006">
    <property type="entry name" value="CheY-like_superfamily"/>
</dbReference>
<dbReference type="SUPFAM" id="SSF55874">
    <property type="entry name" value="ATPase domain of HSP90 chaperone/DNA topoisomerase II/histidine kinase"/>
    <property type="match status" value="1"/>
</dbReference>
<protein>
    <recommendedName>
        <fullName evidence="3">histidine kinase</fullName>
        <ecNumber evidence="3">2.7.13.3</ecNumber>
    </recommendedName>
</protein>
<keyword evidence="9" id="KW-1133">Transmembrane helix</keyword>
<keyword evidence="13" id="KW-0175">Coiled coil</keyword>
<dbReference type="InterPro" id="IPR001789">
    <property type="entry name" value="Sig_transdc_resp-reg_receiver"/>
</dbReference>
<evidence type="ECO:0000256" key="11">
    <source>
        <dbReference type="ARBA" id="ARBA00023136"/>
    </source>
</evidence>
<evidence type="ECO:0000256" key="12">
    <source>
        <dbReference type="PROSITE-ProRule" id="PRU00169"/>
    </source>
</evidence>
<dbReference type="Gene3D" id="1.20.120.160">
    <property type="entry name" value="HPT domain"/>
    <property type="match status" value="1"/>
</dbReference>
<dbReference type="PRINTS" id="PR00344">
    <property type="entry name" value="BCTRLSENSOR"/>
</dbReference>
<evidence type="ECO:0000256" key="2">
    <source>
        <dbReference type="ARBA" id="ARBA00004651"/>
    </source>
</evidence>
<keyword evidence="6" id="KW-0812">Transmembrane</keyword>
<dbReference type="EMBL" id="JBEQCT010000012">
    <property type="protein sequence ID" value="MFM2486838.1"/>
    <property type="molecule type" value="Genomic_DNA"/>
</dbReference>
<comment type="catalytic activity">
    <reaction evidence="1">
        <text>ATP + protein L-histidine = ADP + protein N-phospho-L-histidine.</text>
        <dbReference type="EC" id="2.7.13.3"/>
    </reaction>
</comment>
<evidence type="ECO:0000313" key="16">
    <source>
        <dbReference type="EMBL" id="MFM2486838.1"/>
    </source>
</evidence>
<dbReference type="InterPro" id="IPR005467">
    <property type="entry name" value="His_kinase_dom"/>
</dbReference>
<sequence>MKSNLLDSSQHDQVINECVANIWEHSVDLMFIMAVEENGEFSLYDNNPASREIMGIANDAPIHRLNIRQTWSDDIVEGLYATYRKAIAAHRPISFEQFATHYDKSIFVNTLFVPIFDENDQPLFVCGVSRDISDIKAAEQMALDANAKLHEYSQALENVNKDLDAKVKVRTQELERTTQELEVALEAKSSFVARMSHEIRTPINAMVGLCNLLKKTGLNETQHDYIDKIIDSGEVLTRLVNDILDVSKLEADMLTIEQIEFDLEQIMRQSVNISNFSAYEKNLELVLQVDPNVPAKLIGDPLRIQQIVINLVSNAIKFTEKGAISLHVGVQPSEHKKQIVLCFDVQDTGIGLSQEQQMNLFQSFSQADGSITRKYGGSGLGLFISQKIANLMGGKITLASELGQGACFTVRIPLGVVQSMPMVARYHQGQGHRVLVVDDLELSRKALHGLLSELAYQVEVARSGFEAIDLIAQAVAENHPFSVILLDWKMPQMDGVQTSRKIKARFKAQTPPILMISAYEKQAIQEHLQSGLISNFIEKPISPSSLFDAVETMLNHHPVSQPKLPEKGLELSDYRILLVEDNTINQQVALGYLEDSGIQVLVAGNGEEALEILAHQRVDLVLMDIQMPKLDGLSTTEYLRNKMQFTQPIIAMTAHVSEGAINECLSCGMNAHIGKPINSMELYQVLVEYLDLSLPESNTVHSAVVHKYPQAGLISQLTDLDLLDVPAALKQLRHRDDLYLSLVETFYKQYAKRQFVDEMMMMTREELADTAHAIKSNTAYIGALSLSSQYAVLEQQLRQEQEIADPVVLFRELERLISLLEPLFSQEVGTVAISPEDKCKLFKEYLGNLLVQLDHSDFAAESTLRAIQSLMKNCPEQSDIDEIMNYVEAIEFEQAFTIAKQVYDNLP</sequence>
<evidence type="ECO:0000256" key="9">
    <source>
        <dbReference type="ARBA" id="ARBA00022989"/>
    </source>
</evidence>
<dbReference type="CDD" id="cd00082">
    <property type="entry name" value="HisKA"/>
    <property type="match status" value="1"/>
</dbReference>
<dbReference type="PROSITE" id="PS50109">
    <property type="entry name" value="HIS_KIN"/>
    <property type="match status" value="1"/>
</dbReference>
<evidence type="ECO:0000313" key="17">
    <source>
        <dbReference type="Proteomes" id="UP001629953"/>
    </source>
</evidence>
<feature type="modified residue" description="4-aspartylphosphate" evidence="12">
    <location>
        <position position="624"/>
    </location>
</feature>
<dbReference type="InterPro" id="IPR036097">
    <property type="entry name" value="HisK_dim/P_sf"/>
</dbReference>
<dbReference type="Gene3D" id="1.10.287.130">
    <property type="match status" value="1"/>
</dbReference>
<evidence type="ECO:0000259" key="15">
    <source>
        <dbReference type="PROSITE" id="PS50110"/>
    </source>
</evidence>
<feature type="domain" description="Response regulatory" evidence="15">
    <location>
        <begin position="433"/>
        <end position="554"/>
    </location>
</feature>
<evidence type="ECO:0000256" key="3">
    <source>
        <dbReference type="ARBA" id="ARBA00012438"/>
    </source>
</evidence>